<sequence length="105" mass="11697">MKSRVVTTPAFWEALERALPATQEPNWHQFAAYELGDILKAVALAWGHMANLYSELPEYRFLPGAGSLGAWSVVGQWSEEHGEVQLIDIVVDVWPPDMFAPSVDS</sequence>
<reference evidence="1 2" key="1">
    <citation type="submission" date="2023-07" db="EMBL/GenBank/DDBJ databases">
        <title>Sequencing the genomes of 1000 actinobacteria strains.</title>
        <authorList>
            <person name="Klenk H.-P."/>
        </authorList>
    </citation>
    <scope>NUCLEOTIDE SEQUENCE [LARGE SCALE GENOMIC DNA]</scope>
    <source>
        <strain evidence="1 2">DSM 44388</strain>
    </source>
</reference>
<gene>
    <name evidence="1" type="ORF">J2S57_005163</name>
</gene>
<proteinExistence type="predicted"/>
<dbReference type="EMBL" id="JAUSQZ010000001">
    <property type="protein sequence ID" value="MDP9829414.1"/>
    <property type="molecule type" value="Genomic_DNA"/>
</dbReference>
<evidence type="ECO:0000313" key="1">
    <source>
        <dbReference type="EMBL" id="MDP9829414.1"/>
    </source>
</evidence>
<dbReference type="RefSeq" id="WP_307247572.1">
    <property type="nucleotide sequence ID" value="NZ_JAUSQZ010000001.1"/>
</dbReference>
<accession>A0ABT9P9P2</accession>
<organism evidence="1 2">
    <name type="scientific">Kineosporia succinea</name>
    <dbReference type="NCBI Taxonomy" id="84632"/>
    <lineage>
        <taxon>Bacteria</taxon>
        <taxon>Bacillati</taxon>
        <taxon>Actinomycetota</taxon>
        <taxon>Actinomycetes</taxon>
        <taxon>Kineosporiales</taxon>
        <taxon>Kineosporiaceae</taxon>
        <taxon>Kineosporia</taxon>
    </lineage>
</organism>
<keyword evidence="2" id="KW-1185">Reference proteome</keyword>
<evidence type="ECO:0000313" key="2">
    <source>
        <dbReference type="Proteomes" id="UP001235712"/>
    </source>
</evidence>
<dbReference type="Proteomes" id="UP001235712">
    <property type="component" value="Unassembled WGS sequence"/>
</dbReference>
<evidence type="ECO:0008006" key="3">
    <source>
        <dbReference type="Google" id="ProtNLM"/>
    </source>
</evidence>
<comment type="caution">
    <text evidence="1">The sequence shown here is derived from an EMBL/GenBank/DDBJ whole genome shotgun (WGS) entry which is preliminary data.</text>
</comment>
<protein>
    <recommendedName>
        <fullName evidence="3">DUF4240 domain-containing protein</fullName>
    </recommendedName>
</protein>
<name>A0ABT9P9P2_9ACTN</name>